<evidence type="ECO:0000313" key="2">
    <source>
        <dbReference type="Proteomes" id="UP001501637"/>
    </source>
</evidence>
<proteinExistence type="predicted"/>
<gene>
    <name evidence="1" type="ORF">GCM10010449_56020</name>
</gene>
<comment type="caution">
    <text evidence="1">The sequence shown here is derived from an EMBL/GenBank/DDBJ whole genome shotgun (WGS) entry which is preliminary data.</text>
</comment>
<accession>A0ABP6MVR0</accession>
<reference evidence="2" key="1">
    <citation type="journal article" date="2019" name="Int. J. Syst. Evol. Microbiol.">
        <title>The Global Catalogue of Microorganisms (GCM) 10K type strain sequencing project: providing services to taxonomists for standard genome sequencing and annotation.</title>
        <authorList>
            <consortium name="The Broad Institute Genomics Platform"/>
            <consortium name="The Broad Institute Genome Sequencing Center for Infectious Disease"/>
            <person name="Wu L."/>
            <person name="Ma J."/>
        </authorList>
    </citation>
    <scope>NUCLEOTIDE SEQUENCE [LARGE SCALE GENOMIC DNA]</scope>
    <source>
        <strain evidence="2">JCM 9092</strain>
    </source>
</reference>
<keyword evidence="2" id="KW-1185">Reference proteome</keyword>
<dbReference type="RefSeq" id="WP_344525286.1">
    <property type="nucleotide sequence ID" value="NZ_BAAAUG010000112.1"/>
</dbReference>
<organism evidence="1 2">
    <name type="scientific">Streptomyces rectiviolaceus</name>
    <dbReference type="NCBI Taxonomy" id="332591"/>
    <lineage>
        <taxon>Bacteria</taxon>
        <taxon>Bacillati</taxon>
        <taxon>Actinomycetota</taxon>
        <taxon>Actinomycetes</taxon>
        <taxon>Kitasatosporales</taxon>
        <taxon>Streptomycetaceae</taxon>
        <taxon>Streptomyces</taxon>
    </lineage>
</organism>
<name>A0ABP6MVR0_9ACTN</name>
<evidence type="ECO:0000313" key="1">
    <source>
        <dbReference type="EMBL" id="GAA3127425.1"/>
    </source>
</evidence>
<protein>
    <submittedName>
        <fullName evidence="1">Uncharacterized protein</fullName>
    </submittedName>
</protein>
<sequence>MASQRGSGYGGEPDDAVWVADVDYVAAWCAADEAATEVNEAAEALGIDSHLVRAVPHTGIRGESVVWMRPEGVREIAQLLGELAEDRRSG</sequence>
<dbReference type="Proteomes" id="UP001501637">
    <property type="component" value="Unassembled WGS sequence"/>
</dbReference>
<dbReference type="EMBL" id="BAAAUG010000112">
    <property type="protein sequence ID" value="GAA3127425.1"/>
    <property type="molecule type" value="Genomic_DNA"/>
</dbReference>